<gene>
    <name evidence="10" type="ORF">UFOPK2761_01361</name>
</gene>
<evidence type="ECO:0000256" key="4">
    <source>
        <dbReference type="ARBA" id="ARBA00022723"/>
    </source>
</evidence>
<dbReference type="PANTHER" id="PTHR30616">
    <property type="entry name" value="UNCHARACTERIZED PROTEIN YFIH"/>
    <property type="match status" value="1"/>
</dbReference>
<evidence type="ECO:0000256" key="9">
    <source>
        <dbReference type="ARBA" id="ARBA00049893"/>
    </source>
</evidence>
<protein>
    <submittedName>
        <fullName evidence="10">Unannotated protein</fullName>
    </submittedName>
</protein>
<proteinExistence type="inferred from homology"/>
<dbReference type="SUPFAM" id="SSF64438">
    <property type="entry name" value="CNF1/YfiH-like putative cysteine hydrolases"/>
    <property type="match status" value="1"/>
</dbReference>
<dbReference type="GO" id="GO:0017061">
    <property type="term" value="F:S-methyl-5-thioadenosine phosphorylase activity"/>
    <property type="evidence" value="ECO:0007669"/>
    <property type="project" value="UniProtKB-EC"/>
</dbReference>
<evidence type="ECO:0000256" key="2">
    <source>
        <dbReference type="ARBA" id="ARBA00007353"/>
    </source>
</evidence>
<dbReference type="InterPro" id="IPR011324">
    <property type="entry name" value="Cytotoxic_necrot_fac-like_cat"/>
</dbReference>
<dbReference type="InterPro" id="IPR038371">
    <property type="entry name" value="Cu_polyphenol_OxRdtase_sf"/>
</dbReference>
<evidence type="ECO:0000313" key="10">
    <source>
        <dbReference type="EMBL" id="CAB4742056.1"/>
    </source>
</evidence>
<comment type="catalytic activity">
    <reaction evidence="7">
        <text>adenosine + H2O + H(+) = inosine + NH4(+)</text>
        <dbReference type="Rhea" id="RHEA:24408"/>
        <dbReference type="ChEBI" id="CHEBI:15377"/>
        <dbReference type="ChEBI" id="CHEBI:15378"/>
        <dbReference type="ChEBI" id="CHEBI:16335"/>
        <dbReference type="ChEBI" id="CHEBI:17596"/>
        <dbReference type="ChEBI" id="CHEBI:28938"/>
        <dbReference type="EC" id="3.5.4.4"/>
    </reaction>
    <physiologicalReaction direction="left-to-right" evidence="7">
        <dbReference type="Rhea" id="RHEA:24409"/>
    </physiologicalReaction>
</comment>
<evidence type="ECO:0000256" key="6">
    <source>
        <dbReference type="ARBA" id="ARBA00022833"/>
    </source>
</evidence>
<keyword evidence="6" id="KW-0862">Zinc</keyword>
<dbReference type="InterPro" id="IPR003730">
    <property type="entry name" value="Cu_polyphenol_OxRdtase"/>
</dbReference>
<evidence type="ECO:0000256" key="1">
    <source>
        <dbReference type="ARBA" id="ARBA00000553"/>
    </source>
</evidence>
<organism evidence="10">
    <name type="scientific">freshwater metagenome</name>
    <dbReference type="NCBI Taxonomy" id="449393"/>
    <lineage>
        <taxon>unclassified sequences</taxon>
        <taxon>metagenomes</taxon>
        <taxon>ecological metagenomes</taxon>
    </lineage>
</organism>
<keyword evidence="4" id="KW-0479">Metal-binding</keyword>
<keyword evidence="5" id="KW-0378">Hydrolase</keyword>
<dbReference type="AlphaFoldDB" id="A0A6J6T4H4"/>
<accession>A0A6J6T4H4</accession>
<dbReference type="CDD" id="cd16833">
    <property type="entry name" value="YfiH"/>
    <property type="match status" value="1"/>
</dbReference>
<dbReference type="GO" id="GO:0005507">
    <property type="term" value="F:copper ion binding"/>
    <property type="evidence" value="ECO:0007669"/>
    <property type="project" value="TreeGrafter"/>
</dbReference>
<dbReference type="PANTHER" id="PTHR30616:SF2">
    <property type="entry name" value="PURINE NUCLEOSIDE PHOSPHORYLASE LACC1"/>
    <property type="match status" value="1"/>
</dbReference>
<evidence type="ECO:0000256" key="5">
    <source>
        <dbReference type="ARBA" id="ARBA00022801"/>
    </source>
</evidence>
<comment type="catalytic activity">
    <reaction evidence="1">
        <text>inosine + phosphate = alpha-D-ribose 1-phosphate + hypoxanthine</text>
        <dbReference type="Rhea" id="RHEA:27646"/>
        <dbReference type="ChEBI" id="CHEBI:17368"/>
        <dbReference type="ChEBI" id="CHEBI:17596"/>
        <dbReference type="ChEBI" id="CHEBI:43474"/>
        <dbReference type="ChEBI" id="CHEBI:57720"/>
        <dbReference type="EC" id="2.4.2.1"/>
    </reaction>
    <physiologicalReaction direction="left-to-right" evidence="1">
        <dbReference type="Rhea" id="RHEA:27647"/>
    </physiologicalReaction>
</comment>
<reference evidence="10" key="1">
    <citation type="submission" date="2020-05" db="EMBL/GenBank/DDBJ databases">
        <authorList>
            <person name="Chiriac C."/>
            <person name="Salcher M."/>
            <person name="Ghai R."/>
            <person name="Kavagutti S V."/>
        </authorList>
    </citation>
    <scope>NUCLEOTIDE SEQUENCE</scope>
</reference>
<comment type="catalytic activity">
    <reaction evidence="8">
        <text>adenosine + phosphate = alpha-D-ribose 1-phosphate + adenine</text>
        <dbReference type="Rhea" id="RHEA:27642"/>
        <dbReference type="ChEBI" id="CHEBI:16335"/>
        <dbReference type="ChEBI" id="CHEBI:16708"/>
        <dbReference type="ChEBI" id="CHEBI:43474"/>
        <dbReference type="ChEBI" id="CHEBI:57720"/>
        <dbReference type="EC" id="2.4.2.1"/>
    </reaction>
    <physiologicalReaction direction="left-to-right" evidence="8">
        <dbReference type="Rhea" id="RHEA:27643"/>
    </physiologicalReaction>
</comment>
<dbReference type="Gene3D" id="3.60.140.10">
    <property type="entry name" value="CNF1/YfiH-like putative cysteine hydrolases"/>
    <property type="match status" value="1"/>
</dbReference>
<comment type="similarity">
    <text evidence="2">Belongs to the purine nucleoside phosphorylase YfiH/LACC1 family.</text>
</comment>
<comment type="catalytic activity">
    <reaction evidence="9">
        <text>S-methyl-5'-thioadenosine + phosphate = 5-(methylsulfanyl)-alpha-D-ribose 1-phosphate + adenine</text>
        <dbReference type="Rhea" id="RHEA:11852"/>
        <dbReference type="ChEBI" id="CHEBI:16708"/>
        <dbReference type="ChEBI" id="CHEBI:17509"/>
        <dbReference type="ChEBI" id="CHEBI:43474"/>
        <dbReference type="ChEBI" id="CHEBI:58533"/>
        <dbReference type="EC" id="2.4.2.28"/>
    </reaction>
    <physiologicalReaction direction="left-to-right" evidence="9">
        <dbReference type="Rhea" id="RHEA:11853"/>
    </physiologicalReaction>
</comment>
<dbReference type="GO" id="GO:0016787">
    <property type="term" value="F:hydrolase activity"/>
    <property type="evidence" value="ECO:0007669"/>
    <property type="project" value="UniProtKB-KW"/>
</dbReference>
<name>A0A6J6T4H4_9ZZZZ</name>
<sequence length="230" mass="24589">MFSFRDHREGDVRVDVAFTDASLDLQGLRPGFEQSLPALEAACGVRFARMNQVHGDAVLLVDEPGPAPSEQVPTADAMVTTIPGLGLMVRVADCVPVLLADTETGVLGVVHAGRAGVVLDVVGRTVERMREQGARDLVAWVGPHVCGGCYEVPEQMREEVAGVVPQTRAQTTWGTPALDLGAGVRAQLLTRGVEPVEVSRCTREDDALHSYRRDGERSGRLAGLVWTVAA</sequence>
<dbReference type="NCBIfam" id="TIGR00726">
    <property type="entry name" value="peptidoglycan editing factor PgeF"/>
    <property type="match status" value="1"/>
</dbReference>
<evidence type="ECO:0000256" key="7">
    <source>
        <dbReference type="ARBA" id="ARBA00047989"/>
    </source>
</evidence>
<evidence type="ECO:0000256" key="8">
    <source>
        <dbReference type="ARBA" id="ARBA00048968"/>
    </source>
</evidence>
<keyword evidence="3" id="KW-0808">Transferase</keyword>
<evidence type="ECO:0000256" key="3">
    <source>
        <dbReference type="ARBA" id="ARBA00022679"/>
    </source>
</evidence>
<dbReference type="Pfam" id="PF02578">
    <property type="entry name" value="Cu-oxidase_4"/>
    <property type="match status" value="1"/>
</dbReference>
<dbReference type="EMBL" id="CAEZYQ010000009">
    <property type="protein sequence ID" value="CAB4742056.1"/>
    <property type="molecule type" value="Genomic_DNA"/>
</dbReference>